<keyword evidence="5" id="KW-1185">Reference proteome</keyword>
<dbReference type="InterPro" id="IPR039809">
    <property type="entry name" value="Chemokine_b/g/d"/>
</dbReference>
<keyword evidence="1" id="KW-0202">Cytokine</keyword>
<feature type="domain" description="Chemokine interleukin-8-like" evidence="3">
    <location>
        <begin position="45"/>
        <end position="106"/>
    </location>
</feature>
<dbReference type="GO" id="GO:0006955">
    <property type="term" value="P:immune response"/>
    <property type="evidence" value="ECO:0007669"/>
    <property type="project" value="InterPro"/>
</dbReference>
<dbReference type="InterPro" id="IPR036048">
    <property type="entry name" value="Interleukin_8-like_sf"/>
</dbReference>
<dbReference type="OrthoDB" id="9948647at2759"/>
<dbReference type="Proteomes" id="UP001152803">
    <property type="component" value="Unassembled WGS sequence"/>
</dbReference>
<gene>
    <name evidence="4" type="ORF">COCON_G00226760</name>
</gene>
<dbReference type="GO" id="GO:0005615">
    <property type="term" value="C:extracellular space"/>
    <property type="evidence" value="ECO:0007669"/>
    <property type="project" value="UniProtKB-KW"/>
</dbReference>
<proteinExistence type="predicted"/>
<comment type="caution">
    <text evidence="4">The sequence shown here is derived from an EMBL/GenBank/DDBJ whole genome shotgun (WGS) entry which is preliminary data.</text>
</comment>
<dbReference type="InterPro" id="IPR001089">
    <property type="entry name" value="Chemokine_CXC"/>
</dbReference>
<evidence type="ECO:0000313" key="4">
    <source>
        <dbReference type="EMBL" id="KAJ8250754.1"/>
    </source>
</evidence>
<dbReference type="InterPro" id="IPR001811">
    <property type="entry name" value="Chemokine_IL8-like_dom"/>
</dbReference>
<evidence type="ECO:0000313" key="5">
    <source>
        <dbReference type="Proteomes" id="UP001152803"/>
    </source>
</evidence>
<evidence type="ECO:0000259" key="3">
    <source>
        <dbReference type="SMART" id="SM00199"/>
    </source>
</evidence>
<dbReference type="SMART" id="SM00199">
    <property type="entry name" value="SCY"/>
    <property type="match status" value="2"/>
</dbReference>
<dbReference type="AlphaFoldDB" id="A0A9Q1CWW6"/>
<reference evidence="4" key="1">
    <citation type="journal article" date="2023" name="Science">
        <title>Genome structures resolve the early diversification of teleost fishes.</title>
        <authorList>
            <person name="Parey E."/>
            <person name="Louis A."/>
            <person name="Montfort J."/>
            <person name="Bouchez O."/>
            <person name="Roques C."/>
            <person name="Iampietro C."/>
            <person name="Lluch J."/>
            <person name="Castinel A."/>
            <person name="Donnadieu C."/>
            <person name="Desvignes T."/>
            <person name="Floi Bucao C."/>
            <person name="Jouanno E."/>
            <person name="Wen M."/>
            <person name="Mejri S."/>
            <person name="Dirks R."/>
            <person name="Jansen H."/>
            <person name="Henkel C."/>
            <person name="Chen W.J."/>
            <person name="Zahm M."/>
            <person name="Cabau C."/>
            <person name="Klopp C."/>
            <person name="Thompson A.W."/>
            <person name="Robinson-Rechavi M."/>
            <person name="Braasch I."/>
            <person name="Lecointre G."/>
            <person name="Bobe J."/>
            <person name="Postlethwait J.H."/>
            <person name="Berthelot C."/>
            <person name="Roest Crollius H."/>
            <person name="Guiguen Y."/>
        </authorList>
    </citation>
    <scope>NUCLEOTIDE SEQUENCE</scope>
    <source>
        <strain evidence="4">Concon-B</strain>
    </source>
</reference>
<dbReference type="SUPFAM" id="SSF54117">
    <property type="entry name" value="Interleukin 8-like chemokines"/>
    <property type="match status" value="2"/>
</dbReference>
<dbReference type="GO" id="GO:0008009">
    <property type="term" value="F:chemokine activity"/>
    <property type="evidence" value="ECO:0007669"/>
    <property type="project" value="InterPro"/>
</dbReference>
<evidence type="ECO:0000256" key="1">
    <source>
        <dbReference type="ARBA" id="ARBA00022514"/>
    </source>
</evidence>
<feature type="chain" id="PRO_5040342287" description="Chemokine interleukin-8-like domain-containing protein" evidence="2">
    <location>
        <begin position="22"/>
        <end position="213"/>
    </location>
</feature>
<dbReference type="PANTHER" id="PTHR12015">
    <property type="entry name" value="SMALL INDUCIBLE CYTOKINE A"/>
    <property type="match status" value="1"/>
</dbReference>
<name>A0A9Q1CWW6_CONCO</name>
<accession>A0A9Q1CWW6</accession>
<feature type="domain" description="Chemokine interleukin-8-like" evidence="3">
    <location>
        <begin position="150"/>
        <end position="211"/>
    </location>
</feature>
<dbReference type="EMBL" id="JAFJMO010000018">
    <property type="protein sequence ID" value="KAJ8250754.1"/>
    <property type="molecule type" value="Genomic_DNA"/>
</dbReference>
<dbReference type="Pfam" id="PF00048">
    <property type="entry name" value="IL8"/>
    <property type="match status" value="2"/>
</dbReference>
<dbReference type="PRINTS" id="PR00437">
    <property type="entry name" value="SMALLCYTKCXC"/>
</dbReference>
<organism evidence="4 5">
    <name type="scientific">Conger conger</name>
    <name type="common">Conger eel</name>
    <name type="synonym">Muraena conger</name>
    <dbReference type="NCBI Taxonomy" id="82655"/>
    <lineage>
        <taxon>Eukaryota</taxon>
        <taxon>Metazoa</taxon>
        <taxon>Chordata</taxon>
        <taxon>Craniata</taxon>
        <taxon>Vertebrata</taxon>
        <taxon>Euteleostomi</taxon>
        <taxon>Actinopterygii</taxon>
        <taxon>Neopterygii</taxon>
        <taxon>Teleostei</taxon>
        <taxon>Anguilliformes</taxon>
        <taxon>Congridae</taxon>
        <taxon>Conger</taxon>
    </lineage>
</organism>
<protein>
    <recommendedName>
        <fullName evidence="3">Chemokine interleukin-8-like domain-containing protein</fullName>
    </recommendedName>
</protein>
<evidence type="ECO:0000256" key="2">
    <source>
        <dbReference type="SAM" id="SignalP"/>
    </source>
</evidence>
<feature type="signal peptide" evidence="2">
    <location>
        <begin position="1"/>
        <end position="21"/>
    </location>
</feature>
<sequence>MPSSRICAVFSSLLLLGVAWTGGDIVGDEPDGVTGYVRLGMGGPRPRCACEQTAEWVKPVRRITKIAVQEPSSYCSRTEIILTVERNRKVCLDPDSEQGQKLQHCWKSSRICAVFSSLLLLGVAWTGGDIIGVEPDGVIDYGEAGMPGWRPRCECVQTAEWVKPVRRITKIAVQEPSWYCSRTEIILTVEGNREVCLDPDSEQGQKLQHCWKR</sequence>
<keyword evidence="2" id="KW-0732">Signal</keyword>
<dbReference type="Gene3D" id="2.40.50.40">
    <property type="match status" value="2"/>
</dbReference>